<name>A0ABW1V6Y9_9BACL</name>
<proteinExistence type="predicted"/>
<dbReference type="Pfam" id="PF00583">
    <property type="entry name" value="Acetyltransf_1"/>
    <property type="match status" value="1"/>
</dbReference>
<dbReference type="Gene3D" id="3.40.630.30">
    <property type="match status" value="1"/>
</dbReference>
<feature type="domain" description="N-acetyltransferase" evidence="1">
    <location>
        <begin position="122"/>
        <end position="254"/>
    </location>
</feature>
<dbReference type="CDD" id="cd04301">
    <property type="entry name" value="NAT_SF"/>
    <property type="match status" value="1"/>
</dbReference>
<dbReference type="EMBL" id="JBHSTE010000006">
    <property type="protein sequence ID" value="MFC6334537.1"/>
    <property type="molecule type" value="Genomic_DNA"/>
</dbReference>
<comment type="caution">
    <text evidence="2">The sequence shown here is derived from an EMBL/GenBank/DDBJ whole genome shotgun (WGS) entry which is preliminary data.</text>
</comment>
<organism evidence="2 3">
    <name type="scientific">Paenibacillus septentrionalis</name>
    <dbReference type="NCBI Taxonomy" id="429342"/>
    <lineage>
        <taxon>Bacteria</taxon>
        <taxon>Bacillati</taxon>
        <taxon>Bacillota</taxon>
        <taxon>Bacilli</taxon>
        <taxon>Bacillales</taxon>
        <taxon>Paenibacillaceae</taxon>
        <taxon>Paenibacillus</taxon>
    </lineage>
</organism>
<dbReference type="SUPFAM" id="SSF55729">
    <property type="entry name" value="Acyl-CoA N-acyltransferases (Nat)"/>
    <property type="match status" value="1"/>
</dbReference>
<dbReference type="Proteomes" id="UP001596233">
    <property type="component" value="Unassembled WGS sequence"/>
</dbReference>
<reference evidence="3" key="1">
    <citation type="journal article" date="2019" name="Int. J. Syst. Evol. Microbiol.">
        <title>The Global Catalogue of Microorganisms (GCM) 10K type strain sequencing project: providing services to taxonomists for standard genome sequencing and annotation.</title>
        <authorList>
            <consortium name="The Broad Institute Genomics Platform"/>
            <consortium name="The Broad Institute Genome Sequencing Center for Infectious Disease"/>
            <person name="Wu L."/>
            <person name="Ma J."/>
        </authorList>
    </citation>
    <scope>NUCLEOTIDE SEQUENCE [LARGE SCALE GENOMIC DNA]</scope>
    <source>
        <strain evidence="3">PCU 280</strain>
    </source>
</reference>
<evidence type="ECO:0000259" key="1">
    <source>
        <dbReference type="PROSITE" id="PS51186"/>
    </source>
</evidence>
<keyword evidence="3" id="KW-1185">Reference proteome</keyword>
<evidence type="ECO:0000313" key="2">
    <source>
        <dbReference type="EMBL" id="MFC6334537.1"/>
    </source>
</evidence>
<gene>
    <name evidence="2" type="ORF">ACFP56_18060</name>
</gene>
<dbReference type="InterPro" id="IPR016181">
    <property type="entry name" value="Acyl_CoA_acyltransferase"/>
</dbReference>
<evidence type="ECO:0000313" key="3">
    <source>
        <dbReference type="Proteomes" id="UP001596233"/>
    </source>
</evidence>
<accession>A0ABW1V6Y9</accession>
<dbReference type="RefSeq" id="WP_379237161.1">
    <property type="nucleotide sequence ID" value="NZ_JBHSTE010000006.1"/>
</dbReference>
<sequence length="254" mass="28610">MSLPLQQLEELSLIHWPALNTEYMDGWKLRMSNGYTKRANCISTIQSSSKQLDVNIAACELKYMSIKQPTIFKLTPFSEPQLDETLDKLNYDLIEPSLMLTMSLEQLSKQPPQPALNDSAAIELCIKEHISLKWLEHYCELSGVDRALIPTMIDMIAAMPGKLMLASCSINGEIAALAMAVVDQGYVGIYDVITAEAYRNQGLCSYLLWSLLNECKPYASNSYLAVVAANEPAKRVYAKLGYQEAYTYWYRVKP</sequence>
<dbReference type="PROSITE" id="PS51186">
    <property type="entry name" value="GNAT"/>
    <property type="match status" value="1"/>
</dbReference>
<dbReference type="InterPro" id="IPR000182">
    <property type="entry name" value="GNAT_dom"/>
</dbReference>
<protein>
    <submittedName>
        <fullName evidence="2">GNAT family N-acetyltransferase</fullName>
    </submittedName>
</protein>